<dbReference type="Proteomes" id="UP000292957">
    <property type="component" value="Unassembled WGS sequence"/>
</dbReference>
<dbReference type="EMBL" id="ML143436">
    <property type="protein sequence ID" value="TBU27110.1"/>
    <property type="molecule type" value="Genomic_DNA"/>
</dbReference>
<protein>
    <submittedName>
        <fullName evidence="1">Uncharacterized protein</fullName>
    </submittedName>
</protein>
<sequence length="60" mass="6810">MNYSRQVCSESCSVRKPACIMTSYVHRICSIVLSGCLWGLALYQAACRNHPVGEEVYLRR</sequence>
<gene>
    <name evidence="1" type="ORF">BD311DRAFT_405746</name>
</gene>
<accession>A0A4Q9MHZ4</accession>
<reference evidence="1" key="1">
    <citation type="submission" date="2019-01" db="EMBL/GenBank/DDBJ databases">
        <title>Draft genome sequences of three monokaryotic isolates of the white-rot basidiomycete fungus Dichomitus squalens.</title>
        <authorList>
            <consortium name="DOE Joint Genome Institute"/>
            <person name="Lopez S.C."/>
            <person name="Andreopoulos B."/>
            <person name="Pangilinan J."/>
            <person name="Lipzen A."/>
            <person name="Riley R."/>
            <person name="Ahrendt S."/>
            <person name="Ng V."/>
            <person name="Barry K."/>
            <person name="Daum C."/>
            <person name="Grigoriev I.V."/>
            <person name="Hilden K.S."/>
            <person name="Makela M.R."/>
            <person name="de Vries R.P."/>
        </authorList>
    </citation>
    <scope>NUCLEOTIDE SEQUENCE [LARGE SCALE GENOMIC DNA]</scope>
    <source>
        <strain evidence="1">OM18370.1</strain>
    </source>
</reference>
<evidence type="ECO:0000313" key="1">
    <source>
        <dbReference type="EMBL" id="TBU27110.1"/>
    </source>
</evidence>
<organism evidence="1">
    <name type="scientific">Dichomitus squalens</name>
    <dbReference type="NCBI Taxonomy" id="114155"/>
    <lineage>
        <taxon>Eukaryota</taxon>
        <taxon>Fungi</taxon>
        <taxon>Dikarya</taxon>
        <taxon>Basidiomycota</taxon>
        <taxon>Agaricomycotina</taxon>
        <taxon>Agaricomycetes</taxon>
        <taxon>Polyporales</taxon>
        <taxon>Polyporaceae</taxon>
        <taxon>Dichomitus</taxon>
    </lineage>
</organism>
<proteinExistence type="predicted"/>
<dbReference type="AlphaFoldDB" id="A0A4Q9MHZ4"/>
<name>A0A4Q9MHZ4_9APHY</name>